<evidence type="ECO:0000313" key="1">
    <source>
        <dbReference type="EMBL" id="EAT10986.1"/>
    </source>
</evidence>
<protein>
    <submittedName>
        <fullName evidence="1">Uncharacterized protein</fullName>
    </submittedName>
</protein>
<organism evidence="1 2">
    <name type="scientific">Bermanella marisrubri</name>
    <dbReference type="NCBI Taxonomy" id="207949"/>
    <lineage>
        <taxon>Bacteria</taxon>
        <taxon>Pseudomonadati</taxon>
        <taxon>Pseudomonadota</taxon>
        <taxon>Gammaproteobacteria</taxon>
        <taxon>Oceanospirillales</taxon>
        <taxon>Oceanospirillaceae</taxon>
        <taxon>Bermanella</taxon>
    </lineage>
</organism>
<dbReference type="AlphaFoldDB" id="Q1MYF9"/>
<sequence>MVIGNKAIACVLSMGCLVGCGNGSDSSTEDSSHNSGFDYIGKTEAAVLTQAESLTIGASVDTAFKAFLSGTKVTTDSDIFIEPALLTIDTATDSLASAMDNYSDTIESYVGKDQIPEDSIGGECGGTVSASGDYLNFNFTANDYCETINNTPITANGYARLSTNTHTKYQTFYFEQFTLEFNGVEIKLNGRMGAGEIDENNNELKAYANLKVGSLSQAINFVRMCDSSNSCEIDAELKAADDQVYRIADLSIDQSQSYASTWTGVGKIYLAEFGMLSLAFDDLSYCNNGEIRSGNVSVLDADSNSIELTYSQCGIDPLVEFTDESN</sequence>
<evidence type="ECO:0000313" key="2">
    <source>
        <dbReference type="Proteomes" id="UP000004263"/>
    </source>
</evidence>
<comment type="caution">
    <text evidence="1">The sequence shown here is derived from an EMBL/GenBank/DDBJ whole genome shotgun (WGS) entry which is preliminary data.</text>
</comment>
<keyword evidence="2" id="KW-1185">Reference proteome</keyword>
<accession>Q1MYF9</accession>
<dbReference type="RefSeq" id="WP_007019287.1">
    <property type="nucleotide sequence ID" value="NZ_CH724123.1"/>
</dbReference>
<proteinExistence type="predicted"/>
<reference evidence="1 2" key="1">
    <citation type="submission" date="2006-03" db="EMBL/GenBank/DDBJ databases">
        <authorList>
            <person name="Pinhassi J."/>
            <person name="Pedros-Alio C."/>
            <person name="Ferriera S."/>
            <person name="Johnson J."/>
            <person name="Kravitz S."/>
            <person name="Halpern A."/>
            <person name="Remington K."/>
            <person name="Beeson K."/>
            <person name="Tran B."/>
            <person name="Rogers Y.-H."/>
            <person name="Friedman R."/>
            <person name="Venter J.C."/>
        </authorList>
    </citation>
    <scope>NUCLEOTIDE SEQUENCE [LARGE SCALE GENOMIC DNA]</scope>
    <source>
        <strain evidence="1 2">RED65</strain>
    </source>
</reference>
<gene>
    <name evidence="1" type="ORF">RED65_02153</name>
</gene>
<dbReference type="EMBL" id="AAQH01000026">
    <property type="protein sequence ID" value="EAT10986.1"/>
    <property type="molecule type" value="Genomic_DNA"/>
</dbReference>
<dbReference type="Proteomes" id="UP000004263">
    <property type="component" value="Unassembled WGS sequence"/>
</dbReference>
<dbReference type="HOGENOM" id="CLU_851705_0_0_6"/>
<name>Q1MYF9_9GAMM</name>